<dbReference type="GO" id="GO:0005737">
    <property type="term" value="C:cytoplasm"/>
    <property type="evidence" value="ECO:0007669"/>
    <property type="project" value="UniProtKB-SubCell"/>
</dbReference>
<evidence type="ECO:0000313" key="17">
    <source>
        <dbReference type="EMBL" id="EMR12098.1"/>
    </source>
</evidence>
<proteinExistence type="predicted"/>
<dbReference type="InterPro" id="IPR036890">
    <property type="entry name" value="HATPase_C_sf"/>
</dbReference>
<dbReference type="InterPro" id="IPR004358">
    <property type="entry name" value="Sig_transdc_His_kin-like_C"/>
</dbReference>
<feature type="domain" description="Histidine kinase" evidence="16">
    <location>
        <begin position="176"/>
        <end position="264"/>
    </location>
</feature>
<keyword evidence="9" id="KW-0479">Metal-binding</keyword>
<keyword evidence="7" id="KW-0963">Cytoplasm</keyword>
<dbReference type="Pfam" id="PF02518">
    <property type="entry name" value="HATPase_c"/>
    <property type="match status" value="1"/>
</dbReference>
<evidence type="ECO:0000256" key="7">
    <source>
        <dbReference type="ARBA" id="ARBA00022490"/>
    </source>
</evidence>
<evidence type="ECO:0000256" key="1">
    <source>
        <dbReference type="ARBA" id="ARBA00000085"/>
    </source>
</evidence>
<dbReference type="RefSeq" id="WP_009727335.1">
    <property type="nucleotide sequence ID" value="NZ_APHR01000071.1"/>
</dbReference>
<dbReference type="GO" id="GO:0016020">
    <property type="term" value="C:membrane"/>
    <property type="evidence" value="ECO:0007669"/>
    <property type="project" value="InterPro"/>
</dbReference>
<dbReference type="GO" id="GO:0000155">
    <property type="term" value="F:phosphorelay sensor kinase activity"/>
    <property type="evidence" value="ECO:0007669"/>
    <property type="project" value="InterPro"/>
</dbReference>
<dbReference type="InterPro" id="IPR003594">
    <property type="entry name" value="HATPase_dom"/>
</dbReference>
<dbReference type="OrthoDB" id="9811306at2"/>
<dbReference type="EC" id="2.7.13.3" evidence="4"/>
<evidence type="ECO:0000256" key="10">
    <source>
        <dbReference type="ARBA" id="ARBA00022777"/>
    </source>
</evidence>
<evidence type="ECO:0000256" key="13">
    <source>
        <dbReference type="ARBA" id="ARBA00023014"/>
    </source>
</evidence>
<dbReference type="Pfam" id="PF07730">
    <property type="entry name" value="HisKA_3"/>
    <property type="match status" value="1"/>
</dbReference>
<dbReference type="Gene3D" id="3.30.565.10">
    <property type="entry name" value="Histidine kinase-like ATPase, C-terminal domain"/>
    <property type="match status" value="1"/>
</dbReference>
<dbReference type="PROSITE" id="PS50109">
    <property type="entry name" value="HIS_KIN"/>
    <property type="match status" value="1"/>
</dbReference>
<dbReference type="GO" id="GO:0046872">
    <property type="term" value="F:metal ion binding"/>
    <property type="evidence" value="ECO:0007669"/>
    <property type="project" value="UniProtKB-KW"/>
</dbReference>
<dbReference type="STRING" id="1286106.MPL1_11905"/>
<evidence type="ECO:0000256" key="8">
    <source>
        <dbReference type="ARBA" id="ARBA00022679"/>
    </source>
</evidence>
<evidence type="ECO:0000256" key="2">
    <source>
        <dbReference type="ARBA" id="ARBA00001966"/>
    </source>
</evidence>
<organism evidence="17 18">
    <name type="scientific">Methylophaga lonarensis MPL</name>
    <dbReference type="NCBI Taxonomy" id="1286106"/>
    <lineage>
        <taxon>Bacteria</taxon>
        <taxon>Pseudomonadati</taxon>
        <taxon>Pseudomonadota</taxon>
        <taxon>Gammaproteobacteria</taxon>
        <taxon>Thiotrichales</taxon>
        <taxon>Piscirickettsiaceae</taxon>
        <taxon>Methylophaga</taxon>
    </lineage>
</organism>
<comment type="catalytic activity">
    <reaction evidence="1">
        <text>ATP + protein L-histidine = ADP + protein N-phospho-L-histidine.</text>
        <dbReference type="EC" id="2.7.13.3"/>
    </reaction>
</comment>
<evidence type="ECO:0000256" key="11">
    <source>
        <dbReference type="ARBA" id="ARBA00023004"/>
    </source>
</evidence>
<keyword evidence="6" id="KW-0004">4Fe-4S</keyword>
<evidence type="ECO:0000256" key="4">
    <source>
        <dbReference type="ARBA" id="ARBA00012438"/>
    </source>
</evidence>
<evidence type="ECO:0000256" key="15">
    <source>
        <dbReference type="ARBA" id="ARBA00030800"/>
    </source>
</evidence>
<dbReference type="InterPro" id="IPR050482">
    <property type="entry name" value="Sensor_HK_TwoCompSys"/>
</dbReference>
<evidence type="ECO:0000256" key="5">
    <source>
        <dbReference type="ARBA" id="ARBA00017322"/>
    </source>
</evidence>
<sequence>MDQTDWHDRMIVKDYPLLIQMNLPGFQTKYLAHQGYIMVQRLKKILLQAGYSADEPLPDLQALLDMEREYIARELHDELGQQLSLIHIYASAIADEDELDAVKDYAARIDRLVLQARVHIRELLSGLRQGETEEFDFDFSMKQLCYHWQNKSLPISFFFSIEEELDDFDIEALKAIYRIIQAGITNIVRHSKADKASITLSVNDGILHLQIVDNGIGFDVQTLSGDGLGLLGMRERVEILQGTMELDTQPQKGCSINISIPGKVKK</sequence>
<dbReference type="GO" id="GO:0051539">
    <property type="term" value="F:4 iron, 4 sulfur cluster binding"/>
    <property type="evidence" value="ECO:0007669"/>
    <property type="project" value="UniProtKB-KW"/>
</dbReference>
<evidence type="ECO:0000256" key="12">
    <source>
        <dbReference type="ARBA" id="ARBA00023012"/>
    </source>
</evidence>
<reference evidence="17 18" key="1">
    <citation type="journal article" date="2013" name="Genome Announc.">
        <title>Draft Genome Sequence of Methylophaga lonarensis MPLT, a Haloalkaliphilic (Non-Methane-Utilizing) Methylotroph.</title>
        <authorList>
            <person name="Shetty S.A."/>
            <person name="Marathe N.P."/>
            <person name="Munot H."/>
            <person name="Antony C.P."/>
            <person name="Dhotre D.P."/>
            <person name="Murrell J.C."/>
            <person name="Shouche Y.S."/>
        </authorList>
    </citation>
    <scope>NUCLEOTIDE SEQUENCE [LARGE SCALE GENOMIC DNA]</scope>
    <source>
        <strain evidence="17 18">MPL</strain>
    </source>
</reference>
<keyword evidence="10 17" id="KW-0418">Kinase</keyword>
<dbReference type="PANTHER" id="PTHR24421:SF58">
    <property type="entry name" value="SIGNAL TRANSDUCTION HISTIDINE-PROTEIN KINASE_PHOSPHATASE UHPB"/>
    <property type="match status" value="1"/>
</dbReference>
<evidence type="ECO:0000256" key="9">
    <source>
        <dbReference type="ARBA" id="ARBA00022723"/>
    </source>
</evidence>
<keyword evidence="12" id="KW-0902">Two-component regulatory system</keyword>
<evidence type="ECO:0000256" key="6">
    <source>
        <dbReference type="ARBA" id="ARBA00022485"/>
    </source>
</evidence>
<dbReference type="PRINTS" id="PR00344">
    <property type="entry name" value="BCTRLSENSOR"/>
</dbReference>
<dbReference type="eggNOG" id="COG4585">
    <property type="taxonomic scope" value="Bacteria"/>
</dbReference>
<keyword evidence="8" id="KW-0808">Transferase</keyword>
<dbReference type="EMBL" id="APHR01000071">
    <property type="protein sequence ID" value="EMR12098.1"/>
    <property type="molecule type" value="Genomic_DNA"/>
</dbReference>
<evidence type="ECO:0000313" key="18">
    <source>
        <dbReference type="Proteomes" id="UP000012019"/>
    </source>
</evidence>
<dbReference type="InterPro" id="IPR011712">
    <property type="entry name" value="Sig_transdc_His_kin_sub3_dim/P"/>
</dbReference>
<protein>
    <recommendedName>
        <fullName evidence="5">Oxygen sensor histidine kinase NreB</fullName>
        <ecNumber evidence="4">2.7.13.3</ecNumber>
    </recommendedName>
    <alternativeName>
        <fullName evidence="15">Nitrogen regulation protein B</fullName>
    </alternativeName>
</protein>
<dbReference type="SUPFAM" id="SSF55874">
    <property type="entry name" value="ATPase domain of HSP90 chaperone/DNA topoisomerase II/histidine kinase"/>
    <property type="match status" value="1"/>
</dbReference>
<evidence type="ECO:0000256" key="14">
    <source>
        <dbReference type="ARBA" id="ARBA00024827"/>
    </source>
</evidence>
<dbReference type="InterPro" id="IPR005467">
    <property type="entry name" value="His_kinase_dom"/>
</dbReference>
<evidence type="ECO:0000259" key="16">
    <source>
        <dbReference type="PROSITE" id="PS50109"/>
    </source>
</evidence>
<dbReference type="PATRIC" id="fig|1286106.3.peg.2384"/>
<keyword evidence="13" id="KW-0411">Iron-sulfur</keyword>
<name>M7NTJ0_9GAMM</name>
<gene>
    <name evidence="17" type="ORF">MPL1_11905</name>
</gene>
<dbReference type="SMART" id="SM00387">
    <property type="entry name" value="HATPase_c"/>
    <property type="match status" value="1"/>
</dbReference>
<dbReference type="Gene3D" id="1.20.5.1930">
    <property type="match status" value="1"/>
</dbReference>
<dbReference type="AlphaFoldDB" id="M7NTJ0"/>
<dbReference type="Proteomes" id="UP000012019">
    <property type="component" value="Unassembled WGS sequence"/>
</dbReference>
<keyword evidence="11" id="KW-0408">Iron</keyword>
<dbReference type="GO" id="GO:0046983">
    <property type="term" value="F:protein dimerization activity"/>
    <property type="evidence" value="ECO:0007669"/>
    <property type="project" value="InterPro"/>
</dbReference>
<dbReference type="PANTHER" id="PTHR24421">
    <property type="entry name" value="NITRATE/NITRITE SENSOR PROTEIN NARX-RELATED"/>
    <property type="match status" value="1"/>
</dbReference>
<comment type="subcellular location">
    <subcellularLocation>
        <location evidence="3">Cytoplasm</location>
    </subcellularLocation>
</comment>
<accession>M7NTJ0</accession>
<comment type="cofactor">
    <cofactor evidence="2">
        <name>[4Fe-4S] cluster</name>
        <dbReference type="ChEBI" id="CHEBI:49883"/>
    </cofactor>
</comment>
<dbReference type="CDD" id="cd16917">
    <property type="entry name" value="HATPase_UhpB-NarQ-NarX-like"/>
    <property type="match status" value="1"/>
</dbReference>
<keyword evidence="18" id="KW-1185">Reference proteome</keyword>
<evidence type="ECO:0000256" key="3">
    <source>
        <dbReference type="ARBA" id="ARBA00004496"/>
    </source>
</evidence>
<comment type="caution">
    <text evidence="17">The sequence shown here is derived from an EMBL/GenBank/DDBJ whole genome shotgun (WGS) entry which is preliminary data.</text>
</comment>
<comment type="function">
    <text evidence="14">Member of the two-component regulatory system NreB/NreC involved in the control of dissimilatory nitrate/nitrite reduction in response to oxygen. NreB functions as a direct oxygen sensor histidine kinase which is autophosphorylated, in the absence of oxygen, probably at the conserved histidine residue, and transfers its phosphate group probably to a conserved aspartate residue of NreC. NreB/NreC activates the expression of the nitrate (narGHJI) and nitrite (nir) reductase operons, as well as the putative nitrate transporter gene narT.</text>
</comment>